<comment type="caution">
    <text evidence="3">The sequence shown here is derived from an EMBL/GenBank/DDBJ whole genome shotgun (WGS) entry which is preliminary data.</text>
</comment>
<accession>A0A550CEV2</accession>
<evidence type="ECO:0000256" key="2">
    <source>
        <dbReference type="SAM" id="MobiDB-lite"/>
    </source>
</evidence>
<evidence type="ECO:0000313" key="4">
    <source>
        <dbReference type="Proteomes" id="UP000320762"/>
    </source>
</evidence>
<dbReference type="EMBL" id="VDMD01000010">
    <property type="protein sequence ID" value="TRM63206.1"/>
    <property type="molecule type" value="Genomic_DNA"/>
</dbReference>
<reference evidence="3 4" key="1">
    <citation type="journal article" date="2019" name="New Phytol.">
        <title>Comparative genomics reveals unique wood-decay strategies and fruiting body development in the Schizophyllaceae.</title>
        <authorList>
            <person name="Almasi E."/>
            <person name="Sahu N."/>
            <person name="Krizsan K."/>
            <person name="Balint B."/>
            <person name="Kovacs G.M."/>
            <person name="Kiss B."/>
            <person name="Cseklye J."/>
            <person name="Drula E."/>
            <person name="Henrissat B."/>
            <person name="Nagy I."/>
            <person name="Chovatia M."/>
            <person name="Adam C."/>
            <person name="LaButti K."/>
            <person name="Lipzen A."/>
            <person name="Riley R."/>
            <person name="Grigoriev I.V."/>
            <person name="Nagy L.G."/>
        </authorList>
    </citation>
    <scope>NUCLEOTIDE SEQUENCE [LARGE SCALE GENOMIC DNA]</scope>
    <source>
        <strain evidence="3 4">NL-1724</strain>
    </source>
</reference>
<keyword evidence="4" id="KW-1185">Reference proteome</keyword>
<gene>
    <name evidence="3" type="ORF">BD626DRAFT_495869</name>
</gene>
<feature type="region of interest" description="Disordered" evidence="2">
    <location>
        <begin position="133"/>
        <end position="159"/>
    </location>
</feature>
<feature type="compositionally biased region" description="Low complexity" evidence="2">
    <location>
        <begin position="41"/>
        <end position="54"/>
    </location>
</feature>
<feature type="compositionally biased region" description="Polar residues" evidence="2">
    <location>
        <begin position="133"/>
        <end position="145"/>
    </location>
</feature>
<dbReference type="AlphaFoldDB" id="A0A550CEV2"/>
<protein>
    <submittedName>
        <fullName evidence="3">Uncharacterized protein</fullName>
    </submittedName>
</protein>
<organism evidence="3 4">
    <name type="scientific">Schizophyllum amplum</name>
    <dbReference type="NCBI Taxonomy" id="97359"/>
    <lineage>
        <taxon>Eukaryota</taxon>
        <taxon>Fungi</taxon>
        <taxon>Dikarya</taxon>
        <taxon>Basidiomycota</taxon>
        <taxon>Agaricomycotina</taxon>
        <taxon>Agaricomycetes</taxon>
        <taxon>Agaricomycetidae</taxon>
        <taxon>Agaricales</taxon>
        <taxon>Schizophyllaceae</taxon>
        <taxon>Schizophyllum</taxon>
    </lineage>
</organism>
<feature type="region of interest" description="Disordered" evidence="2">
    <location>
        <begin position="367"/>
        <end position="389"/>
    </location>
</feature>
<sequence length="389" mass="41136">MSLSAKRGLRRVFRRSNSPEGQEKKTSAESPGTIRRTASKPLSRPSLRSPPTTRQDASQNIPPQSEPVVKGSAQRRYTPFTLSKPRSEYTISKRLPSATDITLPAATSLSSNGAQRALSSIGEDAASIATPVQSLPAQHPRSTVEASKHAPLPRTQGPVVNTQKQLDDLTSAMLDLRKDNEFLRVEVTRINDSVLALRSEVAGLQATIQCLKDSADASAVLPSSHSGQAGDPSSKILCAQATLLAAERAEALLAKLSPGARLAVHWHAKMSERLPTSLFGTPKRTTLLSGTMQERFTSSEGDLDDKDALEKGDNQVPVLDGVEAADALAASHAVVALQHLCDLHGSASLGSIDSLLSEDALGSASLHSASGSRQKLSMSPSSSRLAVPL</sequence>
<feature type="coiled-coil region" evidence="1">
    <location>
        <begin position="159"/>
        <end position="186"/>
    </location>
</feature>
<feature type="compositionally biased region" description="Polar residues" evidence="2">
    <location>
        <begin position="373"/>
        <end position="389"/>
    </location>
</feature>
<evidence type="ECO:0000313" key="3">
    <source>
        <dbReference type="EMBL" id="TRM63206.1"/>
    </source>
</evidence>
<feature type="region of interest" description="Disordered" evidence="2">
    <location>
        <begin position="1"/>
        <end position="85"/>
    </location>
</feature>
<proteinExistence type="predicted"/>
<dbReference type="Proteomes" id="UP000320762">
    <property type="component" value="Unassembled WGS sequence"/>
</dbReference>
<name>A0A550CEV2_9AGAR</name>
<keyword evidence="1" id="KW-0175">Coiled coil</keyword>
<evidence type="ECO:0000256" key="1">
    <source>
        <dbReference type="SAM" id="Coils"/>
    </source>
</evidence>